<dbReference type="PANTHER" id="PTHR44051:SF9">
    <property type="entry name" value="GLUTATHIONE S-TRANSFERASE 1"/>
    <property type="match status" value="1"/>
</dbReference>
<sequence length="213" mass="23554">MLTVHHLGISQSDRIVWLCEELGLTYQLVRHERDPLTRQAPDSYRALHPSNTAPVIEDGSVTLPETGAILDYVIAKYGGGEFVVEPDSPHFANYIYWLHFANGSFMPAQMMAMAANVLAPGQDNSGTRAFLERADRAFAMVEARLGESPYFAGPDFTLADVMMHFPLTTMRLFVPRDISALPNLRAYLARVAARPAYIRAMAKADPGFTPPLA</sequence>
<evidence type="ECO:0000313" key="4">
    <source>
        <dbReference type="Proteomes" id="UP001595957"/>
    </source>
</evidence>
<accession>A0ABV9F2M8</accession>
<dbReference type="RefSeq" id="WP_380806542.1">
    <property type="nucleotide sequence ID" value="NZ_JBHSFZ010000058.1"/>
</dbReference>
<evidence type="ECO:0000259" key="2">
    <source>
        <dbReference type="PROSITE" id="PS50405"/>
    </source>
</evidence>
<dbReference type="InterPro" id="IPR004046">
    <property type="entry name" value="GST_C"/>
</dbReference>
<dbReference type="Proteomes" id="UP001595957">
    <property type="component" value="Unassembled WGS sequence"/>
</dbReference>
<dbReference type="Pfam" id="PF00043">
    <property type="entry name" value="GST_C"/>
    <property type="match status" value="1"/>
</dbReference>
<keyword evidence="4" id="KW-1185">Reference proteome</keyword>
<dbReference type="SUPFAM" id="SSF52833">
    <property type="entry name" value="Thioredoxin-like"/>
    <property type="match status" value="1"/>
</dbReference>
<dbReference type="PROSITE" id="PS50404">
    <property type="entry name" value="GST_NTER"/>
    <property type="match status" value="1"/>
</dbReference>
<dbReference type="Gene3D" id="3.40.30.10">
    <property type="entry name" value="Glutaredoxin"/>
    <property type="match status" value="1"/>
</dbReference>
<dbReference type="InterPro" id="IPR036249">
    <property type="entry name" value="Thioredoxin-like_sf"/>
</dbReference>
<evidence type="ECO:0000259" key="1">
    <source>
        <dbReference type="PROSITE" id="PS50404"/>
    </source>
</evidence>
<dbReference type="InterPro" id="IPR010987">
    <property type="entry name" value="Glutathione-S-Trfase_C-like"/>
</dbReference>
<dbReference type="CDD" id="cd03046">
    <property type="entry name" value="GST_N_GTT1_like"/>
    <property type="match status" value="1"/>
</dbReference>
<reference evidence="4" key="1">
    <citation type="journal article" date="2019" name="Int. J. Syst. Evol. Microbiol.">
        <title>The Global Catalogue of Microorganisms (GCM) 10K type strain sequencing project: providing services to taxonomists for standard genome sequencing and annotation.</title>
        <authorList>
            <consortium name="The Broad Institute Genomics Platform"/>
            <consortium name="The Broad Institute Genome Sequencing Center for Infectious Disease"/>
            <person name="Wu L."/>
            <person name="Ma J."/>
        </authorList>
    </citation>
    <scope>NUCLEOTIDE SEQUENCE [LARGE SCALE GENOMIC DNA]</scope>
    <source>
        <strain evidence="4">NBRC 103632</strain>
    </source>
</reference>
<dbReference type="Pfam" id="PF13417">
    <property type="entry name" value="GST_N_3"/>
    <property type="match status" value="1"/>
</dbReference>
<dbReference type="PROSITE" id="PS50405">
    <property type="entry name" value="GST_CTER"/>
    <property type="match status" value="1"/>
</dbReference>
<comment type="caution">
    <text evidence="3">The sequence shown here is derived from an EMBL/GenBank/DDBJ whole genome shotgun (WGS) entry which is preliminary data.</text>
</comment>
<protein>
    <submittedName>
        <fullName evidence="3">Glutathione S-transferase family protein</fullName>
    </submittedName>
</protein>
<dbReference type="PANTHER" id="PTHR44051">
    <property type="entry name" value="GLUTATHIONE S-TRANSFERASE-RELATED"/>
    <property type="match status" value="1"/>
</dbReference>
<dbReference type="SFLD" id="SFLDG01150">
    <property type="entry name" value="Main.1:_Beta-like"/>
    <property type="match status" value="1"/>
</dbReference>
<evidence type="ECO:0000313" key="3">
    <source>
        <dbReference type="EMBL" id="MFC4595842.1"/>
    </source>
</evidence>
<dbReference type="Gene3D" id="1.20.1050.10">
    <property type="match status" value="1"/>
</dbReference>
<proteinExistence type="predicted"/>
<name>A0ABV9F2M8_9SPHN</name>
<feature type="domain" description="GST N-terminal" evidence="1">
    <location>
        <begin position="1"/>
        <end position="81"/>
    </location>
</feature>
<feature type="domain" description="GST C-terminal" evidence="2">
    <location>
        <begin position="87"/>
        <end position="208"/>
    </location>
</feature>
<dbReference type="SUPFAM" id="SSF47616">
    <property type="entry name" value="GST C-terminal domain-like"/>
    <property type="match status" value="1"/>
</dbReference>
<dbReference type="InterPro" id="IPR004045">
    <property type="entry name" value="Glutathione_S-Trfase_N"/>
</dbReference>
<dbReference type="EMBL" id="JBHSFZ010000058">
    <property type="protein sequence ID" value="MFC4595842.1"/>
    <property type="molecule type" value="Genomic_DNA"/>
</dbReference>
<gene>
    <name evidence="3" type="ORF">ACFO3E_16900</name>
</gene>
<organism evidence="3 4">
    <name type="scientific">Sphingobium tyrosinilyticum</name>
    <dbReference type="NCBI Taxonomy" id="2715436"/>
    <lineage>
        <taxon>Bacteria</taxon>
        <taxon>Pseudomonadati</taxon>
        <taxon>Pseudomonadota</taxon>
        <taxon>Alphaproteobacteria</taxon>
        <taxon>Sphingomonadales</taxon>
        <taxon>Sphingomonadaceae</taxon>
        <taxon>Sphingobium</taxon>
    </lineage>
</organism>
<dbReference type="SFLD" id="SFLDG00358">
    <property type="entry name" value="Main_(cytGST)"/>
    <property type="match status" value="1"/>
</dbReference>
<dbReference type="InterPro" id="IPR036282">
    <property type="entry name" value="Glutathione-S-Trfase_C_sf"/>
</dbReference>
<dbReference type="SFLD" id="SFLDS00019">
    <property type="entry name" value="Glutathione_Transferase_(cytos"/>
    <property type="match status" value="1"/>
</dbReference>
<dbReference type="InterPro" id="IPR040079">
    <property type="entry name" value="Glutathione_S-Trfase"/>
</dbReference>